<feature type="compositionally biased region" description="Polar residues" evidence="1">
    <location>
        <begin position="1"/>
        <end position="15"/>
    </location>
</feature>
<dbReference type="CDD" id="cd09917">
    <property type="entry name" value="F-box_SF"/>
    <property type="match status" value="1"/>
</dbReference>
<dbReference type="InterPro" id="IPR036047">
    <property type="entry name" value="F-box-like_dom_sf"/>
</dbReference>
<dbReference type="PROSITE" id="PS50181">
    <property type="entry name" value="FBOX"/>
    <property type="match status" value="1"/>
</dbReference>
<dbReference type="EMBL" id="KN818263">
    <property type="protein sequence ID" value="KIL63085.1"/>
    <property type="molecule type" value="Genomic_DNA"/>
</dbReference>
<feature type="region of interest" description="Disordered" evidence="1">
    <location>
        <begin position="1"/>
        <end position="30"/>
    </location>
</feature>
<protein>
    <recommendedName>
        <fullName evidence="2">F-box domain-containing protein</fullName>
    </recommendedName>
</protein>
<dbReference type="OrthoDB" id="3256413at2759"/>
<dbReference type="Pfam" id="PF00646">
    <property type="entry name" value="F-box"/>
    <property type="match status" value="1"/>
</dbReference>
<feature type="compositionally biased region" description="Low complexity" evidence="1">
    <location>
        <begin position="487"/>
        <end position="496"/>
    </location>
</feature>
<feature type="domain" description="F-box" evidence="2">
    <location>
        <begin position="40"/>
        <end position="86"/>
    </location>
</feature>
<dbReference type="HOGENOM" id="CLU_007279_0_1_1"/>
<name>A0A0C2SIS7_AMAMK</name>
<reference evidence="3 4" key="1">
    <citation type="submission" date="2014-04" db="EMBL/GenBank/DDBJ databases">
        <title>Evolutionary Origins and Diversification of the Mycorrhizal Mutualists.</title>
        <authorList>
            <consortium name="DOE Joint Genome Institute"/>
            <consortium name="Mycorrhizal Genomics Consortium"/>
            <person name="Kohler A."/>
            <person name="Kuo A."/>
            <person name="Nagy L.G."/>
            <person name="Floudas D."/>
            <person name="Copeland A."/>
            <person name="Barry K.W."/>
            <person name="Cichocki N."/>
            <person name="Veneault-Fourrey C."/>
            <person name="LaButti K."/>
            <person name="Lindquist E.A."/>
            <person name="Lipzen A."/>
            <person name="Lundell T."/>
            <person name="Morin E."/>
            <person name="Murat C."/>
            <person name="Riley R."/>
            <person name="Ohm R."/>
            <person name="Sun H."/>
            <person name="Tunlid A."/>
            <person name="Henrissat B."/>
            <person name="Grigoriev I.V."/>
            <person name="Hibbett D.S."/>
            <person name="Martin F."/>
        </authorList>
    </citation>
    <scope>NUCLEOTIDE SEQUENCE [LARGE SCALE GENOMIC DNA]</scope>
    <source>
        <strain evidence="3 4">Koide BX008</strain>
    </source>
</reference>
<dbReference type="Gene3D" id="1.20.1280.50">
    <property type="match status" value="1"/>
</dbReference>
<keyword evidence="4" id="KW-1185">Reference proteome</keyword>
<feature type="compositionally biased region" description="Polar residues" evidence="1">
    <location>
        <begin position="470"/>
        <end position="486"/>
    </location>
</feature>
<dbReference type="SMART" id="SM00256">
    <property type="entry name" value="FBOX"/>
    <property type="match status" value="1"/>
</dbReference>
<evidence type="ECO:0000256" key="1">
    <source>
        <dbReference type="SAM" id="MobiDB-lite"/>
    </source>
</evidence>
<evidence type="ECO:0000313" key="3">
    <source>
        <dbReference type="EMBL" id="KIL63085.1"/>
    </source>
</evidence>
<evidence type="ECO:0000313" key="4">
    <source>
        <dbReference type="Proteomes" id="UP000054549"/>
    </source>
</evidence>
<proteinExistence type="predicted"/>
<dbReference type="InterPro" id="IPR001810">
    <property type="entry name" value="F-box_dom"/>
</dbReference>
<dbReference type="SUPFAM" id="SSF81383">
    <property type="entry name" value="F-box domain"/>
    <property type="match status" value="1"/>
</dbReference>
<accession>A0A0C2SIS7</accession>
<organism evidence="3 4">
    <name type="scientific">Amanita muscaria (strain Koide BX008)</name>
    <dbReference type="NCBI Taxonomy" id="946122"/>
    <lineage>
        <taxon>Eukaryota</taxon>
        <taxon>Fungi</taxon>
        <taxon>Dikarya</taxon>
        <taxon>Basidiomycota</taxon>
        <taxon>Agaricomycotina</taxon>
        <taxon>Agaricomycetes</taxon>
        <taxon>Agaricomycetidae</taxon>
        <taxon>Agaricales</taxon>
        <taxon>Pluteineae</taxon>
        <taxon>Amanitaceae</taxon>
        <taxon>Amanita</taxon>
    </lineage>
</organism>
<gene>
    <name evidence="3" type="ORF">M378DRAFT_733558</name>
</gene>
<sequence>MSDSSSVIDESNRPVQGTEIPALQGPLTTPDDDYPLPAAATISMTLPRELVERILLLLHTRYILACRLVSKEFNEIIQSSTLLQYLLACKAAGVADNPRSPLSYAERLEALEKREDSWRKLKPVYDTTISLNRQKASASHGSIEGVYFVRDDNQKDLNYCHLTSFPQDDPQWIRIPGHGPTVDWTGILVNFVAALNEHDLIVNFISSDIGDQTDMQRHSLDLGLLKISTGEYHPLACRPRIHVQRSPEVEPWIVSKIVGDNLAFVVHSRDGTFSDKLFIFDWKTGRKLLQHDAGENAYSDLDFVSPELLLVPNRVLGHLEVWRLAPQQLNPSPPIQILSLQIPTVSPEYSIFEFRCYAAPNPFLHSMPYLPPRPFFSSPENSIITVTLRMSSNPDGHATSYNLIMHRRALLDTIQTWTSPSLLEQQEYLPTWLTNEVIVYQIADPEDGSVGLDVQSKLVSTMPHPRSSLRDSPTFATSQTSPTFPTSHVSADSGSSSVSSIKSSTSRCTFLQVPWAKWGPRVSRWFQVSDTQARWPVVCNGQRCAFSEPNLLDRRRLRVSVADFNPHNFRRNAEMMARLQSGECDNNGSNGNKGNEEEREEEFEILDHKGVFLEEVYMGLKCVVYRAPDEYDFDLVLMDEERLFGVKLNHHGWEESIKVLHIG</sequence>
<dbReference type="Proteomes" id="UP000054549">
    <property type="component" value="Unassembled WGS sequence"/>
</dbReference>
<evidence type="ECO:0000259" key="2">
    <source>
        <dbReference type="PROSITE" id="PS50181"/>
    </source>
</evidence>
<dbReference type="InParanoid" id="A0A0C2SIS7"/>
<dbReference type="AlphaFoldDB" id="A0A0C2SIS7"/>
<feature type="region of interest" description="Disordered" evidence="1">
    <location>
        <begin position="462"/>
        <end position="496"/>
    </location>
</feature>